<organism evidence="1 2">
    <name type="scientific">Plebeiibacterium marinum</name>
    <dbReference type="NCBI Taxonomy" id="2992111"/>
    <lineage>
        <taxon>Bacteria</taxon>
        <taxon>Pseudomonadati</taxon>
        <taxon>Bacteroidota</taxon>
        <taxon>Bacteroidia</taxon>
        <taxon>Marinilabiliales</taxon>
        <taxon>Marinilabiliaceae</taxon>
        <taxon>Plebeiibacterium</taxon>
    </lineage>
</organism>
<reference evidence="1" key="1">
    <citation type="submission" date="2022-10" db="EMBL/GenBank/DDBJ databases">
        <authorList>
            <person name="Yu W.X."/>
        </authorList>
    </citation>
    <scope>NUCLEOTIDE SEQUENCE</scope>
    <source>
        <strain evidence="1">D04</strain>
    </source>
</reference>
<dbReference type="AlphaFoldDB" id="A0AAE3MGB2"/>
<protein>
    <submittedName>
        <fullName evidence="1">RloB family protein</fullName>
    </submittedName>
</protein>
<gene>
    <name evidence="1" type="ORF">OM074_15620</name>
</gene>
<proteinExistence type="predicted"/>
<dbReference type="Pfam" id="PF13707">
    <property type="entry name" value="RloB"/>
    <property type="match status" value="1"/>
</dbReference>
<name>A0AAE3MGB2_9BACT</name>
<dbReference type="EMBL" id="JAPDPI010000036">
    <property type="protein sequence ID" value="MCW3807066.1"/>
    <property type="molecule type" value="Genomic_DNA"/>
</dbReference>
<keyword evidence="2" id="KW-1185">Reference proteome</keyword>
<accession>A0AAE3MGB2</accession>
<sequence length="204" mass="24092">MRRARKERRFKLKYAVLGEGITEQWYLSHLKKYKGYIYNIRPSLFADVSIEKAEGIIDELLSGGCDQITFLTDYDSIVNQGKKDVFDKIVDKYKDIEEVLICDSMPSIEYWFLLHFKYTTKEYLNCEQVIKDLKTHISDYSKKEVYLKQDKWFKRLIANDGLNKAIRNANNGLKQYEKGNVGDHFPFSKIHEALNAFENHIKKK</sequence>
<dbReference type="RefSeq" id="WP_301201105.1">
    <property type="nucleotide sequence ID" value="NZ_JAPDPI010000036.1"/>
</dbReference>
<dbReference type="Proteomes" id="UP001207408">
    <property type="component" value="Unassembled WGS sequence"/>
</dbReference>
<evidence type="ECO:0000313" key="2">
    <source>
        <dbReference type="Proteomes" id="UP001207408"/>
    </source>
</evidence>
<comment type="caution">
    <text evidence="1">The sequence shown here is derived from an EMBL/GenBank/DDBJ whole genome shotgun (WGS) entry which is preliminary data.</text>
</comment>
<dbReference type="InterPro" id="IPR025591">
    <property type="entry name" value="RloB"/>
</dbReference>
<evidence type="ECO:0000313" key="1">
    <source>
        <dbReference type="EMBL" id="MCW3807066.1"/>
    </source>
</evidence>